<keyword evidence="8 10" id="KW-0472">Membrane</keyword>
<dbReference type="PANTHER" id="PTHR43298:SF2">
    <property type="entry name" value="FMN_FAD EXPORTER YEEO-RELATED"/>
    <property type="match status" value="1"/>
</dbReference>
<keyword evidence="2" id="KW-0813">Transport</keyword>
<dbReference type="CDD" id="cd13131">
    <property type="entry name" value="MATE_NorM_like"/>
    <property type="match status" value="1"/>
</dbReference>
<dbReference type="EMBL" id="JBHSAB010000019">
    <property type="protein sequence ID" value="MFC3909019.1"/>
    <property type="molecule type" value="Genomic_DNA"/>
</dbReference>
<reference evidence="12" key="1">
    <citation type="journal article" date="2019" name="Int. J. Syst. Evol. Microbiol.">
        <title>The Global Catalogue of Microorganisms (GCM) 10K type strain sequencing project: providing services to taxonomists for standard genome sequencing and annotation.</title>
        <authorList>
            <consortium name="The Broad Institute Genomics Platform"/>
            <consortium name="The Broad Institute Genome Sequencing Center for Infectious Disease"/>
            <person name="Wu L."/>
            <person name="Ma J."/>
        </authorList>
    </citation>
    <scope>NUCLEOTIDE SEQUENCE [LARGE SCALE GENOMIC DNA]</scope>
    <source>
        <strain evidence="12">CCUG 59858</strain>
    </source>
</reference>
<dbReference type="InterPro" id="IPR050222">
    <property type="entry name" value="MATE_MdtK"/>
</dbReference>
<keyword evidence="4" id="KW-1003">Cell membrane</keyword>
<keyword evidence="6 10" id="KW-1133">Transmembrane helix</keyword>
<evidence type="ECO:0000256" key="8">
    <source>
        <dbReference type="ARBA" id="ARBA00023136"/>
    </source>
</evidence>
<feature type="transmembrane region" description="Helical" evidence="10">
    <location>
        <begin position="87"/>
        <end position="109"/>
    </location>
</feature>
<keyword evidence="7" id="KW-0406">Ion transport</keyword>
<accession>A0ABV8CFA3</accession>
<feature type="transmembrane region" description="Helical" evidence="10">
    <location>
        <begin position="42"/>
        <end position="66"/>
    </location>
</feature>
<evidence type="ECO:0000256" key="10">
    <source>
        <dbReference type="SAM" id="Phobius"/>
    </source>
</evidence>
<feature type="transmembrane region" description="Helical" evidence="10">
    <location>
        <begin position="349"/>
        <end position="370"/>
    </location>
</feature>
<feature type="transmembrane region" description="Helical" evidence="10">
    <location>
        <begin position="187"/>
        <end position="211"/>
    </location>
</feature>
<feature type="transmembrane region" description="Helical" evidence="10">
    <location>
        <begin position="319"/>
        <end position="343"/>
    </location>
</feature>
<dbReference type="PIRSF" id="PIRSF006603">
    <property type="entry name" value="DinF"/>
    <property type="match status" value="1"/>
</dbReference>
<evidence type="ECO:0000313" key="11">
    <source>
        <dbReference type="EMBL" id="MFC3909019.1"/>
    </source>
</evidence>
<gene>
    <name evidence="11" type="ORF">ACFORL_08025</name>
</gene>
<sequence length="458" mass="49466">MKPQKTITKQLLLLAFPIIFSNVISASSSLVSMYFMAKLNPASLAAGALITSTYGLVILFAVSMLYSVSVLVGQNYGAGNHKAIGRVVYSGLLIAAIAGLLLIGVLLNIQPILEFLHQPPEVSQLAGDYFRGITYGLIPSLMGAVYTQFFMGISKSKIMLNITILGLILNTVLSYAFIFGFSDYPGMGIYGAGLATSVTAFVLLAVIIIYLQFSNQYKAFALFQTSSMQLHYFKLLLKIGLPISIQYSLELLAFSAITYLIGTLGATALAAQQISLQCSMLPLMVVMGISQSATILISQYSAMSQPDTLVKIAHTSIRLVAITMLLISGIYWLFPTWLISFYLNINDGSLAATIALAKSLLFLAAFTQLFDAIRNVAAGILRGYGDSQSSMWTGLISCWVIGLPISLILGFTEQLGAWGLRAGMFCGIAVGCLLLLRRIQQHHQKPFTPLTVQGSQHA</sequence>
<evidence type="ECO:0000256" key="4">
    <source>
        <dbReference type="ARBA" id="ARBA00022475"/>
    </source>
</evidence>
<dbReference type="Pfam" id="PF01554">
    <property type="entry name" value="MatE"/>
    <property type="match status" value="2"/>
</dbReference>
<dbReference type="Proteomes" id="UP001595758">
    <property type="component" value="Unassembled WGS sequence"/>
</dbReference>
<keyword evidence="12" id="KW-1185">Reference proteome</keyword>
<comment type="caution">
    <text evidence="11">The sequence shown here is derived from an EMBL/GenBank/DDBJ whole genome shotgun (WGS) entry which is preliminary data.</text>
</comment>
<dbReference type="NCBIfam" id="TIGR00797">
    <property type="entry name" value="matE"/>
    <property type="match status" value="1"/>
</dbReference>
<evidence type="ECO:0000256" key="5">
    <source>
        <dbReference type="ARBA" id="ARBA00022692"/>
    </source>
</evidence>
<evidence type="ECO:0000256" key="3">
    <source>
        <dbReference type="ARBA" id="ARBA00022449"/>
    </source>
</evidence>
<keyword evidence="3" id="KW-0050">Antiport</keyword>
<feature type="transmembrane region" description="Helical" evidence="10">
    <location>
        <begin position="12"/>
        <end position="36"/>
    </location>
</feature>
<feature type="transmembrane region" description="Helical" evidence="10">
    <location>
        <begin position="251"/>
        <end position="274"/>
    </location>
</feature>
<feature type="transmembrane region" description="Helical" evidence="10">
    <location>
        <begin position="391"/>
        <end position="412"/>
    </location>
</feature>
<keyword evidence="5 10" id="KW-0812">Transmembrane</keyword>
<dbReference type="RefSeq" id="WP_382342848.1">
    <property type="nucleotide sequence ID" value="NZ_JBHSAB010000019.1"/>
</dbReference>
<feature type="transmembrane region" description="Helical" evidence="10">
    <location>
        <begin position="418"/>
        <end position="436"/>
    </location>
</feature>
<dbReference type="InterPro" id="IPR048279">
    <property type="entry name" value="MdtK-like"/>
</dbReference>
<dbReference type="PANTHER" id="PTHR43298">
    <property type="entry name" value="MULTIDRUG RESISTANCE PROTEIN NORM-RELATED"/>
    <property type="match status" value="1"/>
</dbReference>
<evidence type="ECO:0000256" key="7">
    <source>
        <dbReference type="ARBA" id="ARBA00023065"/>
    </source>
</evidence>
<evidence type="ECO:0000256" key="1">
    <source>
        <dbReference type="ARBA" id="ARBA00004429"/>
    </source>
</evidence>
<dbReference type="InterPro" id="IPR002528">
    <property type="entry name" value="MATE_fam"/>
</dbReference>
<evidence type="ECO:0000313" key="12">
    <source>
        <dbReference type="Proteomes" id="UP001595758"/>
    </source>
</evidence>
<feature type="transmembrane region" description="Helical" evidence="10">
    <location>
        <begin position="158"/>
        <end position="181"/>
    </location>
</feature>
<organism evidence="11 12">
    <name type="scientific">Legionella dresdenensis</name>
    <dbReference type="NCBI Taxonomy" id="450200"/>
    <lineage>
        <taxon>Bacteria</taxon>
        <taxon>Pseudomonadati</taxon>
        <taxon>Pseudomonadota</taxon>
        <taxon>Gammaproteobacteria</taxon>
        <taxon>Legionellales</taxon>
        <taxon>Legionellaceae</taxon>
        <taxon>Legionella</taxon>
    </lineage>
</organism>
<name>A0ABV8CFA3_9GAMM</name>
<protein>
    <recommendedName>
        <fullName evidence="9">Multidrug-efflux transporter</fullName>
    </recommendedName>
</protein>
<evidence type="ECO:0000256" key="9">
    <source>
        <dbReference type="ARBA" id="ARBA00031636"/>
    </source>
</evidence>
<evidence type="ECO:0000256" key="2">
    <source>
        <dbReference type="ARBA" id="ARBA00022448"/>
    </source>
</evidence>
<evidence type="ECO:0000256" key="6">
    <source>
        <dbReference type="ARBA" id="ARBA00022989"/>
    </source>
</evidence>
<proteinExistence type="predicted"/>
<feature type="transmembrane region" description="Helical" evidence="10">
    <location>
        <begin position="280"/>
        <end position="298"/>
    </location>
</feature>
<feature type="transmembrane region" description="Helical" evidence="10">
    <location>
        <begin position="129"/>
        <end position="146"/>
    </location>
</feature>
<comment type="subcellular location">
    <subcellularLocation>
        <location evidence="1">Cell inner membrane</location>
        <topology evidence="1">Multi-pass membrane protein</topology>
    </subcellularLocation>
</comment>